<keyword evidence="1" id="KW-0812">Transmembrane</keyword>
<proteinExistence type="predicted"/>
<dbReference type="Proteomes" id="UP000410492">
    <property type="component" value="Unassembled WGS sequence"/>
</dbReference>
<evidence type="ECO:0000313" key="2">
    <source>
        <dbReference type="EMBL" id="VEN49637.1"/>
    </source>
</evidence>
<reference evidence="2 3" key="1">
    <citation type="submission" date="2019-01" db="EMBL/GenBank/DDBJ databases">
        <authorList>
            <person name="Sayadi A."/>
        </authorList>
    </citation>
    <scope>NUCLEOTIDE SEQUENCE [LARGE SCALE GENOMIC DNA]</scope>
</reference>
<accession>A0A653CQT7</accession>
<keyword evidence="1" id="KW-0472">Membrane</keyword>
<gene>
    <name evidence="2" type="ORF">CALMAC_LOCUS10694</name>
</gene>
<keyword evidence="3" id="KW-1185">Reference proteome</keyword>
<evidence type="ECO:0000313" key="3">
    <source>
        <dbReference type="Proteomes" id="UP000410492"/>
    </source>
</evidence>
<name>A0A653CQT7_CALMS</name>
<dbReference type="AlphaFoldDB" id="A0A653CQT7"/>
<dbReference type="EMBL" id="CAACVG010008404">
    <property type="protein sequence ID" value="VEN49637.1"/>
    <property type="molecule type" value="Genomic_DNA"/>
</dbReference>
<sequence>MYKQNKGDPFYVGLKTLELMWLCKAYPGGERFLVYIFRTTMSFSLIIFLQIGPTLHILMVASVYEKINVSEALSHLVGGFGFSLVYFKMSVYYDRCAAVLKDLVDHKKFGKPRTFNATARRCRILAIFFLFYC</sequence>
<dbReference type="OrthoDB" id="10360293at2759"/>
<keyword evidence="1" id="KW-1133">Transmembrane helix</keyword>
<evidence type="ECO:0000256" key="1">
    <source>
        <dbReference type="SAM" id="Phobius"/>
    </source>
</evidence>
<protein>
    <submittedName>
        <fullName evidence="2">Uncharacterized protein</fullName>
    </submittedName>
</protein>
<organism evidence="2 3">
    <name type="scientific">Callosobruchus maculatus</name>
    <name type="common">Southern cowpea weevil</name>
    <name type="synonym">Pulse bruchid</name>
    <dbReference type="NCBI Taxonomy" id="64391"/>
    <lineage>
        <taxon>Eukaryota</taxon>
        <taxon>Metazoa</taxon>
        <taxon>Ecdysozoa</taxon>
        <taxon>Arthropoda</taxon>
        <taxon>Hexapoda</taxon>
        <taxon>Insecta</taxon>
        <taxon>Pterygota</taxon>
        <taxon>Neoptera</taxon>
        <taxon>Endopterygota</taxon>
        <taxon>Coleoptera</taxon>
        <taxon>Polyphaga</taxon>
        <taxon>Cucujiformia</taxon>
        <taxon>Chrysomeloidea</taxon>
        <taxon>Chrysomelidae</taxon>
        <taxon>Bruchinae</taxon>
        <taxon>Bruchini</taxon>
        <taxon>Callosobruchus</taxon>
    </lineage>
</organism>
<feature type="transmembrane region" description="Helical" evidence="1">
    <location>
        <begin position="32"/>
        <end position="52"/>
    </location>
</feature>
<feature type="transmembrane region" description="Helical" evidence="1">
    <location>
        <begin position="72"/>
        <end position="93"/>
    </location>
</feature>
<feature type="non-terminal residue" evidence="2">
    <location>
        <position position="133"/>
    </location>
</feature>